<feature type="domain" description="Extradiol ring-cleavage dioxygenase class III enzyme subunit B" evidence="6">
    <location>
        <begin position="12"/>
        <end position="253"/>
    </location>
</feature>
<dbReference type="PANTHER" id="PTHR30096">
    <property type="entry name" value="4,5-DOPA DIOXYGENASE EXTRADIOL-LIKE PROTEIN"/>
    <property type="match status" value="1"/>
</dbReference>
<name>A0A1Y2BFF3_9TREE</name>
<dbReference type="OrthoDB" id="7396853at2759"/>
<reference evidence="7 8" key="1">
    <citation type="submission" date="2016-07" db="EMBL/GenBank/DDBJ databases">
        <title>Pervasive Adenine N6-methylation of Active Genes in Fungi.</title>
        <authorList>
            <consortium name="DOE Joint Genome Institute"/>
            <person name="Mondo S.J."/>
            <person name="Dannebaum R.O."/>
            <person name="Kuo R.C."/>
            <person name="Labutti K."/>
            <person name="Haridas S."/>
            <person name="Kuo A."/>
            <person name="Salamov A."/>
            <person name="Ahrendt S.R."/>
            <person name="Lipzen A."/>
            <person name="Sullivan W."/>
            <person name="Andreopoulos W.B."/>
            <person name="Clum A."/>
            <person name="Lindquist E."/>
            <person name="Daum C."/>
            <person name="Ramamoorthy G.K."/>
            <person name="Gryganskyi A."/>
            <person name="Culley D."/>
            <person name="Magnuson J.K."/>
            <person name="James T.Y."/>
            <person name="O'Malley M.A."/>
            <person name="Stajich J.E."/>
            <person name="Spatafora J.W."/>
            <person name="Visel A."/>
            <person name="Grigoriev I.V."/>
        </authorList>
    </citation>
    <scope>NUCLEOTIDE SEQUENCE [LARGE SCALE GENOMIC DNA]</scope>
    <source>
        <strain evidence="7 8">68-887.2</strain>
    </source>
</reference>
<accession>A0A1Y2BFF3</accession>
<dbReference type="InParanoid" id="A0A1Y2BFF3"/>
<evidence type="ECO:0000313" key="7">
    <source>
        <dbReference type="EMBL" id="ORY33446.1"/>
    </source>
</evidence>
<organism evidence="7 8">
    <name type="scientific">Naematelia encephala</name>
    <dbReference type="NCBI Taxonomy" id="71784"/>
    <lineage>
        <taxon>Eukaryota</taxon>
        <taxon>Fungi</taxon>
        <taxon>Dikarya</taxon>
        <taxon>Basidiomycota</taxon>
        <taxon>Agaricomycotina</taxon>
        <taxon>Tremellomycetes</taxon>
        <taxon>Tremellales</taxon>
        <taxon>Naemateliaceae</taxon>
        <taxon>Naematelia</taxon>
    </lineage>
</organism>
<keyword evidence="4" id="KW-0862">Zinc</keyword>
<evidence type="ECO:0000256" key="4">
    <source>
        <dbReference type="ARBA" id="ARBA00022833"/>
    </source>
</evidence>
<dbReference type="FunCoup" id="A0A1Y2BFF3">
    <property type="interactions" value="268"/>
</dbReference>
<keyword evidence="3" id="KW-0479">Metal-binding</keyword>
<dbReference type="GO" id="GO:0008270">
    <property type="term" value="F:zinc ion binding"/>
    <property type="evidence" value="ECO:0007669"/>
    <property type="project" value="InterPro"/>
</dbReference>
<comment type="similarity">
    <text evidence="2">Belongs to the DODA-type extradiol aromatic ring-opening dioxygenase family.</text>
</comment>
<keyword evidence="7" id="KW-0223">Dioxygenase</keyword>
<evidence type="ECO:0000256" key="5">
    <source>
        <dbReference type="ARBA" id="ARBA00023002"/>
    </source>
</evidence>
<dbReference type="CDD" id="cd07363">
    <property type="entry name" value="45_DOPA_Dioxygenase"/>
    <property type="match status" value="1"/>
</dbReference>
<dbReference type="EMBL" id="MCFC01000006">
    <property type="protein sequence ID" value="ORY33446.1"/>
    <property type="molecule type" value="Genomic_DNA"/>
</dbReference>
<dbReference type="InterPro" id="IPR014436">
    <property type="entry name" value="Extradiol_dOase_DODA"/>
</dbReference>
<dbReference type="GO" id="GO:0016702">
    <property type="term" value="F:oxidoreductase activity, acting on single donors with incorporation of molecular oxygen, incorporation of two atoms of oxygen"/>
    <property type="evidence" value="ECO:0007669"/>
    <property type="project" value="UniProtKB-ARBA"/>
</dbReference>
<evidence type="ECO:0000256" key="2">
    <source>
        <dbReference type="ARBA" id="ARBA00007581"/>
    </source>
</evidence>
<proteinExistence type="inferred from homology"/>
<dbReference type="AlphaFoldDB" id="A0A1Y2BFF3"/>
<evidence type="ECO:0000256" key="1">
    <source>
        <dbReference type="ARBA" id="ARBA00001947"/>
    </source>
</evidence>
<evidence type="ECO:0000313" key="8">
    <source>
        <dbReference type="Proteomes" id="UP000193986"/>
    </source>
</evidence>
<keyword evidence="5" id="KW-0560">Oxidoreductase</keyword>
<evidence type="ECO:0000259" key="6">
    <source>
        <dbReference type="Pfam" id="PF02900"/>
    </source>
</evidence>
<comment type="cofactor">
    <cofactor evidence="1">
        <name>Zn(2+)</name>
        <dbReference type="ChEBI" id="CHEBI:29105"/>
    </cofactor>
</comment>
<gene>
    <name evidence="7" type="ORF">BCR39DRAFT_557131</name>
</gene>
<dbReference type="PIRSF" id="PIRSF006157">
    <property type="entry name" value="Doxgns_DODA"/>
    <property type="match status" value="1"/>
</dbReference>
<evidence type="ECO:0000256" key="3">
    <source>
        <dbReference type="ARBA" id="ARBA00022723"/>
    </source>
</evidence>
<dbReference type="InterPro" id="IPR004183">
    <property type="entry name" value="Xdiol_dOase_suB"/>
</dbReference>
<comment type="caution">
    <text evidence="7">The sequence shown here is derived from an EMBL/GenBank/DDBJ whole genome shotgun (WGS) entry which is preliminary data.</text>
</comment>
<protein>
    <submittedName>
        <fullName evidence="7">Extradiol ring-cleavage dioxygenase, class III enzyme, subunit B</fullName>
    </submittedName>
</protein>
<sequence>MTVPATVKKGDAYFLSHGGPNSISEPKTGAYKGWKDFGRIVTEAQPKGLVIVSAHWENVGREGVLVNSDSSNPLIYDFYGFPKHFYELKFESHGDPVLLKAVVSALEKAGIPVATEKRGLDHGVWGPFLAAFDGKTDIPIIQVSLPGDSSPVTTAKLGKALAPLRDEGYAVVGSGQVVHNLRDVFGRGGDTSGYAPQYMQASIDAAASSKPLEAAMTLFRHPLYKRAHPTPEHLLPLLISTAAVDEGDELETIYAEYSKDNLGWADWRWKSQTA</sequence>
<dbReference type="Pfam" id="PF02900">
    <property type="entry name" value="LigB"/>
    <property type="match status" value="1"/>
</dbReference>
<keyword evidence="8" id="KW-1185">Reference proteome</keyword>
<dbReference type="SUPFAM" id="SSF53213">
    <property type="entry name" value="LigB-like"/>
    <property type="match status" value="1"/>
</dbReference>
<dbReference type="GO" id="GO:0008198">
    <property type="term" value="F:ferrous iron binding"/>
    <property type="evidence" value="ECO:0007669"/>
    <property type="project" value="InterPro"/>
</dbReference>
<dbReference type="PANTHER" id="PTHR30096:SF0">
    <property type="entry name" value="4,5-DOPA DIOXYGENASE EXTRADIOL-LIKE PROTEIN"/>
    <property type="match status" value="1"/>
</dbReference>
<dbReference type="Proteomes" id="UP000193986">
    <property type="component" value="Unassembled WGS sequence"/>
</dbReference>
<dbReference type="Gene3D" id="3.40.830.10">
    <property type="entry name" value="LigB-like"/>
    <property type="match status" value="1"/>
</dbReference>